<keyword evidence="1" id="KW-0808">Transferase</keyword>
<dbReference type="PANTHER" id="PTHR43877:SF2">
    <property type="entry name" value="AMINOALKYLPHOSPHONATE N-ACETYLTRANSFERASE-RELATED"/>
    <property type="match status" value="1"/>
</dbReference>
<proteinExistence type="predicted"/>
<keyword evidence="6" id="KW-1185">Reference proteome</keyword>
<dbReference type="EMBL" id="JBEZFP010000142">
    <property type="protein sequence ID" value="MEU8138860.1"/>
    <property type="molecule type" value="Genomic_DNA"/>
</dbReference>
<evidence type="ECO:0000256" key="2">
    <source>
        <dbReference type="ARBA" id="ARBA00023315"/>
    </source>
</evidence>
<sequence>MTLSPIPQEAGPAGPAAPREADGGSGAAVFDVRHLPITDPAAAPMLRALGEQYDSLYGALAADEMTRFPVHEFDPPDGAFVLLFERGEAVAGGAFRRYDATTAEFKRIWTHADHRRRGLARKVLEELERTAAERGYTRVYLTTGPRQPEAKGLYLATGYTALFDTDAPPFAPWPFEKALSRAAA</sequence>
<feature type="region of interest" description="Disordered" evidence="3">
    <location>
        <begin position="1"/>
        <end position="25"/>
    </location>
</feature>
<keyword evidence="2" id="KW-0012">Acyltransferase</keyword>
<reference evidence="5 6" key="1">
    <citation type="submission" date="2024-06" db="EMBL/GenBank/DDBJ databases">
        <title>The Natural Products Discovery Center: Release of the First 8490 Sequenced Strains for Exploring Actinobacteria Biosynthetic Diversity.</title>
        <authorList>
            <person name="Kalkreuter E."/>
            <person name="Kautsar S.A."/>
            <person name="Yang D."/>
            <person name="Bader C.D."/>
            <person name="Teijaro C.N."/>
            <person name="Fluegel L."/>
            <person name="Davis C.M."/>
            <person name="Simpson J.R."/>
            <person name="Lauterbach L."/>
            <person name="Steele A.D."/>
            <person name="Gui C."/>
            <person name="Meng S."/>
            <person name="Li G."/>
            <person name="Viehrig K."/>
            <person name="Ye F."/>
            <person name="Su P."/>
            <person name="Kiefer A.F."/>
            <person name="Nichols A."/>
            <person name="Cepeda A.J."/>
            <person name="Yan W."/>
            <person name="Fan B."/>
            <person name="Jiang Y."/>
            <person name="Adhikari A."/>
            <person name="Zheng C.-J."/>
            <person name="Schuster L."/>
            <person name="Cowan T.M."/>
            <person name="Smanski M.J."/>
            <person name="Chevrette M.G."/>
            <person name="De Carvalho L.P.S."/>
            <person name="Shen B."/>
        </authorList>
    </citation>
    <scope>NUCLEOTIDE SEQUENCE [LARGE SCALE GENOMIC DNA]</scope>
    <source>
        <strain evidence="5 6">NPDC048946</strain>
    </source>
</reference>
<dbReference type="RefSeq" id="WP_358362591.1">
    <property type="nucleotide sequence ID" value="NZ_JBEZFP010000142.1"/>
</dbReference>
<evidence type="ECO:0000256" key="3">
    <source>
        <dbReference type="SAM" id="MobiDB-lite"/>
    </source>
</evidence>
<evidence type="ECO:0000259" key="4">
    <source>
        <dbReference type="PROSITE" id="PS51186"/>
    </source>
</evidence>
<comment type="caution">
    <text evidence="5">The sequence shown here is derived from an EMBL/GenBank/DDBJ whole genome shotgun (WGS) entry which is preliminary data.</text>
</comment>
<name>A0ABV3DT04_9ACTN</name>
<feature type="domain" description="N-acetyltransferase" evidence="4">
    <location>
        <begin position="32"/>
        <end position="180"/>
    </location>
</feature>
<dbReference type="Pfam" id="PF00583">
    <property type="entry name" value="Acetyltransf_1"/>
    <property type="match status" value="1"/>
</dbReference>
<organism evidence="5 6">
    <name type="scientific">Streptodolium elevatio</name>
    <dbReference type="NCBI Taxonomy" id="3157996"/>
    <lineage>
        <taxon>Bacteria</taxon>
        <taxon>Bacillati</taxon>
        <taxon>Actinomycetota</taxon>
        <taxon>Actinomycetes</taxon>
        <taxon>Kitasatosporales</taxon>
        <taxon>Streptomycetaceae</taxon>
        <taxon>Streptodolium</taxon>
    </lineage>
</organism>
<dbReference type="Gene3D" id="3.40.630.30">
    <property type="match status" value="1"/>
</dbReference>
<feature type="compositionally biased region" description="Low complexity" evidence="3">
    <location>
        <begin position="1"/>
        <end position="18"/>
    </location>
</feature>
<dbReference type="InterPro" id="IPR050832">
    <property type="entry name" value="Bact_Acetyltransf"/>
</dbReference>
<evidence type="ECO:0000256" key="1">
    <source>
        <dbReference type="ARBA" id="ARBA00022679"/>
    </source>
</evidence>
<gene>
    <name evidence="5" type="ORF">AB0C36_35830</name>
</gene>
<dbReference type="InterPro" id="IPR000182">
    <property type="entry name" value="GNAT_dom"/>
</dbReference>
<evidence type="ECO:0000313" key="6">
    <source>
        <dbReference type="Proteomes" id="UP001551482"/>
    </source>
</evidence>
<protein>
    <submittedName>
        <fullName evidence="5">GNAT family N-acetyltransferase</fullName>
    </submittedName>
</protein>
<dbReference type="CDD" id="cd04301">
    <property type="entry name" value="NAT_SF"/>
    <property type="match status" value="1"/>
</dbReference>
<dbReference type="Proteomes" id="UP001551482">
    <property type="component" value="Unassembled WGS sequence"/>
</dbReference>
<dbReference type="SUPFAM" id="SSF55729">
    <property type="entry name" value="Acyl-CoA N-acyltransferases (Nat)"/>
    <property type="match status" value="1"/>
</dbReference>
<accession>A0ABV3DT04</accession>
<dbReference type="PANTHER" id="PTHR43877">
    <property type="entry name" value="AMINOALKYLPHOSPHONATE N-ACETYLTRANSFERASE-RELATED-RELATED"/>
    <property type="match status" value="1"/>
</dbReference>
<dbReference type="PROSITE" id="PS51186">
    <property type="entry name" value="GNAT"/>
    <property type="match status" value="1"/>
</dbReference>
<dbReference type="InterPro" id="IPR016181">
    <property type="entry name" value="Acyl_CoA_acyltransferase"/>
</dbReference>
<evidence type="ECO:0000313" key="5">
    <source>
        <dbReference type="EMBL" id="MEU8138860.1"/>
    </source>
</evidence>